<name>A0A6L7GI60_9SPHN</name>
<evidence type="ECO:0000313" key="2">
    <source>
        <dbReference type="Proteomes" id="UP000473531"/>
    </source>
</evidence>
<comment type="caution">
    <text evidence="1">The sequence shown here is derived from an EMBL/GenBank/DDBJ whole genome shotgun (WGS) entry which is preliminary data.</text>
</comment>
<gene>
    <name evidence="1" type="ORF">GRI44_13180</name>
</gene>
<organism evidence="1 2">
    <name type="scientific">Allopontixanthobacter confluentis</name>
    <dbReference type="NCBI Taxonomy" id="1849021"/>
    <lineage>
        <taxon>Bacteria</taxon>
        <taxon>Pseudomonadati</taxon>
        <taxon>Pseudomonadota</taxon>
        <taxon>Alphaproteobacteria</taxon>
        <taxon>Sphingomonadales</taxon>
        <taxon>Erythrobacteraceae</taxon>
        <taxon>Allopontixanthobacter</taxon>
    </lineage>
</organism>
<dbReference type="AlphaFoldDB" id="A0A6L7GI60"/>
<reference evidence="1 2" key="1">
    <citation type="submission" date="2019-12" db="EMBL/GenBank/DDBJ databases">
        <title>Genomic-based taxomic classification of the family Erythrobacteraceae.</title>
        <authorList>
            <person name="Xu L."/>
        </authorList>
    </citation>
    <scope>NUCLEOTIDE SEQUENCE [LARGE SCALE GENOMIC DNA]</scope>
    <source>
        <strain evidence="1 2">KCTC 52259</strain>
    </source>
</reference>
<dbReference type="OrthoDB" id="7432342at2"/>
<keyword evidence="2" id="KW-1185">Reference proteome</keyword>
<dbReference type="RefSeq" id="WP_160602192.1">
    <property type="nucleotide sequence ID" value="NZ_WTYU01000002.1"/>
</dbReference>
<accession>A0A6L7GI60</accession>
<protein>
    <submittedName>
        <fullName evidence="1">Uncharacterized protein</fullName>
    </submittedName>
</protein>
<evidence type="ECO:0000313" key="1">
    <source>
        <dbReference type="EMBL" id="MXP15702.1"/>
    </source>
</evidence>
<dbReference type="Proteomes" id="UP000473531">
    <property type="component" value="Unassembled WGS sequence"/>
</dbReference>
<sequence length="407" mass="46269">MPTKQKFSLSIAKLDSLDLCDYYQADVRPALLEACEGATKKRLTMRDALPFLQHPLNVRQLLVPVARVAQADTDVRERLTGFINDCARKALESFEKSFPTDERPRRAIVATADYMSGYIDEKVWTQIYKDGLAAWAGWFAPKGFYASAEWAAINYSSWHYPRVRGTSWSIWSEWASLNLLAYLGKDYRQRENPDEIDEDNPPEHGWAVERLALWLETNAPEPLPLPNPPGRAEATEKQALCTAEFVEEYYMQWPTFAAFPTGLMKIGKVQLERNAGIEIPEGVMSIATIDVSDHPALTLPGSLRKVGEIDASYDGYVELPDGVETVDSIRLYLDSVVHLPDSIAFVGNLNTEVESHIDDVGVDDEEEFWEGVETQEKEGVKDYPFYDSFVSYKGRCFIRRRENLRFE</sequence>
<proteinExistence type="predicted"/>
<dbReference type="EMBL" id="WTYU01000002">
    <property type="protein sequence ID" value="MXP15702.1"/>
    <property type="molecule type" value="Genomic_DNA"/>
</dbReference>